<reference evidence="2" key="1">
    <citation type="submission" date="2017-04" db="EMBL/GenBank/DDBJ databases">
        <title>Unveiling RNA virosphere associated with marine microorganisms.</title>
        <authorList>
            <person name="Urayama S."/>
            <person name="Takaki Y."/>
            <person name="Nishi S."/>
            <person name="Yoshida Y."/>
            <person name="Deguchi S."/>
            <person name="Takai K."/>
            <person name="Nunoura T."/>
        </authorList>
    </citation>
    <scope>NUCLEOTIDE SEQUENCE</scope>
</reference>
<keyword evidence="1" id="KW-0547">Nucleotide-binding</keyword>
<evidence type="ECO:0000256" key="1">
    <source>
        <dbReference type="ARBA" id="ARBA00022741"/>
    </source>
</evidence>
<dbReference type="SUPFAM" id="SSF56672">
    <property type="entry name" value="DNA/RNA polymerases"/>
    <property type="match status" value="1"/>
</dbReference>
<accession>A0A2V0RCB6</accession>
<dbReference type="GO" id="GO:0003723">
    <property type="term" value="F:RNA binding"/>
    <property type="evidence" value="ECO:0007669"/>
    <property type="project" value="InterPro"/>
</dbReference>
<dbReference type="InterPro" id="IPR001795">
    <property type="entry name" value="RNA-dir_pol_luteovirus"/>
</dbReference>
<dbReference type="GO" id="GO:0003968">
    <property type="term" value="F:RNA-directed RNA polymerase activity"/>
    <property type="evidence" value="ECO:0007669"/>
    <property type="project" value="InterPro"/>
</dbReference>
<name>A0A2V0RCB6_9ZZZZ</name>
<dbReference type="AlphaFoldDB" id="A0A2V0RCB6"/>
<evidence type="ECO:0000313" key="2">
    <source>
        <dbReference type="EMBL" id="GBH22931.1"/>
    </source>
</evidence>
<comment type="caution">
    <text evidence="2">The sequence shown here is derived from an EMBL/GenBank/DDBJ whole genome shotgun (WGS) entry which is preliminary data.</text>
</comment>
<proteinExistence type="predicted"/>
<dbReference type="InterPro" id="IPR043502">
    <property type="entry name" value="DNA/RNA_pol_sf"/>
</dbReference>
<dbReference type="GO" id="GO:0000166">
    <property type="term" value="F:nucleotide binding"/>
    <property type="evidence" value="ECO:0007669"/>
    <property type="project" value="UniProtKB-KW"/>
</dbReference>
<organism evidence="2">
    <name type="scientific">viral metagenome</name>
    <dbReference type="NCBI Taxonomy" id="1070528"/>
    <lineage>
        <taxon>unclassified sequences</taxon>
        <taxon>metagenomes</taxon>
        <taxon>organismal metagenomes</taxon>
    </lineage>
</organism>
<sequence>MMVNQDFEDTGIVTTVSYEEQDIITKNKKPYNRTMTHNFVPRYMRVSKKKNIYLTGLAEADYVFVTVRNRSTDETGEASWTWRGMVMHGYILKLGRASYMYMSTKDIITGSPYVKSTIASYAVVGMTDYYYNDPTNIKNLELHFGTSNSHNSPSKRDIEHLISLPTSKITGEHHTHYNVAEMLLAFKGQHHDKVTTAISKMTNATQAFASGTLGWYWSLPVDLKAIVREADMWNETTVEDWAKKAKYASRFCKAMQNCIEADLRPLFEIDVLSNRGIGEINWVAEKEHRVKPDTVNVTYEEVYKEASIVFNRAQIEGRSPPRMSWETYWNNRWQYTPTGSIHSQCDEDAQYIFKERNIKNKFMTLIRMPNSTTLSYFTGRNPETHAWSSDKWEWGKKRAIYGVDLTTFVLTNFGMHMCEEVLPGDFPVGSKSNDDYVSAAVNEVLRDNSPYAFDFADFNAQHKTGAMKAVIHAFRDVFAGKLTDEQIEAINWVHAAHNTVWIHDNMGLKETYKSNGTLLSGHRLTTFINSTLNKVYSKKLIEGSHRYVKSVHNGDDILFGIRSISECSLMRRNAFKYNIRAQQAKCAAFGIAEFLRVDHTRKGNGQYLTRGMATLVHSRIESSGGKNISDSLEANEMRLLEATDRGLTKSAAEMLRYLYNKRVSAIFEHTTEDAYVIVNTHRALGGLSSGNKALLEHDIENVLLEQGDIEELEGVSLPGIAAFANATASRLDLPEKREQITKAITQATLTMALPRRTGKAITKITNRGESLIKVGLYKCFKDLRAKATFGQAKMAGVVLALNSDDDRIELLKMTISKVEDPIKWLSLLV</sequence>
<dbReference type="GO" id="GO:0006351">
    <property type="term" value="P:DNA-templated transcription"/>
    <property type="evidence" value="ECO:0007669"/>
    <property type="project" value="InterPro"/>
</dbReference>
<dbReference type="EMBL" id="BDQE01000185">
    <property type="protein sequence ID" value="GBH22931.1"/>
    <property type="molecule type" value="Genomic_RNA"/>
</dbReference>
<dbReference type="Pfam" id="PF02123">
    <property type="entry name" value="RdRP_4"/>
    <property type="match status" value="1"/>
</dbReference>
<protein>
    <submittedName>
        <fullName evidence="2">RdRp</fullName>
    </submittedName>
</protein>